<dbReference type="Pfam" id="PF13400">
    <property type="entry name" value="Tad"/>
    <property type="match status" value="1"/>
</dbReference>
<organism evidence="2 3">
    <name type="scientific">Fulvimarina endophytica</name>
    <dbReference type="NCBI Taxonomy" id="2293836"/>
    <lineage>
        <taxon>Bacteria</taxon>
        <taxon>Pseudomonadati</taxon>
        <taxon>Pseudomonadota</taxon>
        <taxon>Alphaproteobacteria</taxon>
        <taxon>Hyphomicrobiales</taxon>
        <taxon>Aurantimonadaceae</taxon>
        <taxon>Fulvimarina</taxon>
    </lineage>
</organism>
<dbReference type="EMBL" id="QURL01000003">
    <property type="protein sequence ID" value="RFC64043.1"/>
    <property type="molecule type" value="Genomic_DNA"/>
</dbReference>
<protein>
    <recommendedName>
        <fullName evidence="1">Putative Flp pilus-assembly TadG-like N-terminal domain-containing protein</fullName>
    </recommendedName>
</protein>
<dbReference type="Proteomes" id="UP000264310">
    <property type="component" value="Unassembled WGS sequence"/>
</dbReference>
<dbReference type="InterPro" id="IPR036465">
    <property type="entry name" value="vWFA_dom_sf"/>
</dbReference>
<evidence type="ECO:0000259" key="1">
    <source>
        <dbReference type="Pfam" id="PF13400"/>
    </source>
</evidence>
<gene>
    <name evidence="2" type="ORF">DYI37_06660</name>
</gene>
<comment type="caution">
    <text evidence="2">The sequence shown here is derived from an EMBL/GenBank/DDBJ whole genome shotgun (WGS) entry which is preliminary data.</text>
</comment>
<dbReference type="Gene3D" id="3.40.50.410">
    <property type="entry name" value="von Willebrand factor, type A domain"/>
    <property type="match status" value="1"/>
</dbReference>
<keyword evidence="3" id="KW-1185">Reference proteome</keyword>
<dbReference type="AlphaFoldDB" id="A0A371X4A2"/>
<proteinExistence type="predicted"/>
<name>A0A371X4A2_9HYPH</name>
<evidence type="ECO:0000313" key="2">
    <source>
        <dbReference type="EMBL" id="RFC64043.1"/>
    </source>
</evidence>
<reference evidence="2 3" key="1">
    <citation type="submission" date="2018-08" db="EMBL/GenBank/DDBJ databases">
        <title>Fulvimarina sp. 85, whole genome shotgun sequence.</title>
        <authorList>
            <person name="Tuo L."/>
        </authorList>
    </citation>
    <scope>NUCLEOTIDE SEQUENCE [LARGE SCALE GENOMIC DNA]</scope>
    <source>
        <strain evidence="2 3">85</strain>
    </source>
</reference>
<dbReference type="InterPro" id="IPR028087">
    <property type="entry name" value="Tad_N"/>
</dbReference>
<dbReference type="RefSeq" id="WP_116682463.1">
    <property type="nucleotide sequence ID" value="NZ_QURL01000003.1"/>
</dbReference>
<feature type="domain" description="Putative Flp pilus-assembly TadG-like N-terminal" evidence="1">
    <location>
        <begin position="25"/>
        <end position="71"/>
    </location>
</feature>
<accession>A0A371X4A2</accession>
<evidence type="ECO:0000313" key="3">
    <source>
        <dbReference type="Proteomes" id="UP000264310"/>
    </source>
</evidence>
<dbReference type="SUPFAM" id="SSF53300">
    <property type="entry name" value="vWA-like"/>
    <property type="match status" value="1"/>
</dbReference>
<sequence length="430" mass="46961">MSAGWSVVMTRLKNLARRLARSKHGNVAVMTTLTMPLLVAAVGGAYDFGAMYQHKTNTQMAADQASLAAAKQQSDRQVQGGGSGAGTSLAAYAEKLLRLNDPQLASNAQIDSQLINDDSQVSVEVKSGIPTIFLKLIGIDRLDYEVRAVAQIAKRKYVDFYFLVDVSESMNIAATEADRLKLLKTTLKGTKGRETCFFACHEPITDFSPLSYYEMNQRAGSGKAVLRIDVLNDALRSAVDGILESNSDPNSLVKTRVALTFFSETSKIATPPTTDAAVAKKLIGNPGIYSKHTNVNQALSEFSSFLGSQGTGDSVDDPLKVAIFTTDGVRDESANAWSQIALGTIDTLSCRQIKQKTIDLAVLEIKYLEFYDYQNHFRNRVQAYYKDISPTLNNCASPGLHYVASESSDLKNGMEQLINKLHTADIRLVF</sequence>